<feature type="compositionally biased region" description="Basic and acidic residues" evidence="6">
    <location>
        <begin position="149"/>
        <end position="160"/>
    </location>
</feature>
<dbReference type="EMBL" id="VXPY01000073">
    <property type="protein sequence ID" value="MYD90700.1"/>
    <property type="molecule type" value="Genomic_DNA"/>
</dbReference>
<name>A0A6B1DSI7_9CHLR</name>
<dbReference type="GO" id="GO:0005886">
    <property type="term" value="C:plasma membrane"/>
    <property type="evidence" value="ECO:0007669"/>
    <property type="project" value="UniProtKB-SubCell"/>
</dbReference>
<comment type="subcellular location">
    <subcellularLocation>
        <location evidence="1">Cell membrane</location>
        <topology evidence="1">Single-pass membrane protein</topology>
    </subcellularLocation>
</comment>
<dbReference type="PANTHER" id="PTHR33885">
    <property type="entry name" value="PHAGE SHOCK PROTEIN C"/>
    <property type="match status" value="1"/>
</dbReference>
<protein>
    <submittedName>
        <fullName evidence="9">PspC domain-containing protein</fullName>
    </submittedName>
</protein>
<reference evidence="9" key="1">
    <citation type="submission" date="2019-09" db="EMBL/GenBank/DDBJ databases">
        <title>Characterisation of the sponge microbiome using genome-centric metagenomics.</title>
        <authorList>
            <person name="Engelberts J.P."/>
            <person name="Robbins S.J."/>
            <person name="De Goeij J.M."/>
            <person name="Aranda M."/>
            <person name="Bell S.C."/>
            <person name="Webster N.S."/>
        </authorList>
    </citation>
    <scope>NUCLEOTIDE SEQUENCE</scope>
    <source>
        <strain evidence="9">SB0662_bin_9</strain>
    </source>
</reference>
<evidence type="ECO:0000256" key="1">
    <source>
        <dbReference type="ARBA" id="ARBA00004162"/>
    </source>
</evidence>
<feature type="transmembrane region" description="Helical" evidence="7">
    <location>
        <begin position="233"/>
        <end position="257"/>
    </location>
</feature>
<feature type="domain" description="Phage shock protein PspC N-terminal" evidence="8">
    <location>
        <begin position="361"/>
        <end position="418"/>
    </location>
</feature>
<evidence type="ECO:0000256" key="6">
    <source>
        <dbReference type="SAM" id="MobiDB-lite"/>
    </source>
</evidence>
<evidence type="ECO:0000259" key="8">
    <source>
        <dbReference type="Pfam" id="PF04024"/>
    </source>
</evidence>
<evidence type="ECO:0000313" key="9">
    <source>
        <dbReference type="EMBL" id="MYD90700.1"/>
    </source>
</evidence>
<feature type="transmembrane region" description="Helical" evidence="7">
    <location>
        <begin position="386"/>
        <end position="415"/>
    </location>
</feature>
<dbReference type="AlphaFoldDB" id="A0A6B1DSI7"/>
<evidence type="ECO:0000256" key="4">
    <source>
        <dbReference type="ARBA" id="ARBA00022989"/>
    </source>
</evidence>
<proteinExistence type="predicted"/>
<dbReference type="Pfam" id="PF04024">
    <property type="entry name" value="PspC"/>
    <property type="match status" value="2"/>
</dbReference>
<evidence type="ECO:0000256" key="5">
    <source>
        <dbReference type="ARBA" id="ARBA00023136"/>
    </source>
</evidence>
<feature type="transmembrane region" description="Helical" evidence="7">
    <location>
        <begin position="303"/>
        <end position="325"/>
    </location>
</feature>
<dbReference type="PANTHER" id="PTHR33885:SF3">
    <property type="entry name" value="PHAGE SHOCK PROTEIN C"/>
    <property type="match status" value="1"/>
</dbReference>
<gene>
    <name evidence="9" type="ORF">F4Y08_10255</name>
</gene>
<keyword evidence="5 7" id="KW-0472">Membrane</keyword>
<feature type="transmembrane region" description="Helical" evidence="7">
    <location>
        <begin position="278"/>
        <end position="297"/>
    </location>
</feature>
<dbReference type="InterPro" id="IPR052027">
    <property type="entry name" value="PspC"/>
</dbReference>
<evidence type="ECO:0000256" key="2">
    <source>
        <dbReference type="ARBA" id="ARBA00022475"/>
    </source>
</evidence>
<sequence length="449" mass="48420">MRSRETYAKSLPGGTESVWARPRRDWSDNIVAATARHRTSRPVQRQTGVCRARPGAMGCRGMRLAGRFRAVVGLSPKLRWMEVEGMVSDYQIGQSDARCNLADGVVRCGYQSCNRGVAKGVCINELASGAGLKRNRRRRMIASQAGFPGKEHRMDTKEPIEESASQSVEENAATPDATEEVGASGQPAEQPVESDPRATARRRWMRHPRKKVFGGVCGGMADYLSVSEGIVRLIWLGLIVFSIGSALPLYILFWLFLPVGTSEEGITAPATASLKAKHGVWVAWGLIAVGIVLLASNLGIFDFLISVGSMTIGPILLIAIGFYALKKFRNRSNGETMRDQVADLGAARQKVGAKLHRFSGLSRSRKDRVLFGVCGGLGQSLGVDPVLIRIGFVLLGFATAFVGMGFFYLLLAIVIPVEDNVEVPASTENASAPSATSLEGLTDRLRAGA</sequence>
<organism evidence="9">
    <name type="scientific">Caldilineaceae bacterium SB0662_bin_9</name>
    <dbReference type="NCBI Taxonomy" id="2605258"/>
    <lineage>
        <taxon>Bacteria</taxon>
        <taxon>Bacillati</taxon>
        <taxon>Chloroflexota</taxon>
        <taxon>Caldilineae</taxon>
        <taxon>Caldilineales</taxon>
        <taxon>Caldilineaceae</taxon>
    </lineage>
</organism>
<feature type="region of interest" description="Disordered" evidence="6">
    <location>
        <begin position="142"/>
        <end position="202"/>
    </location>
</feature>
<accession>A0A6B1DSI7</accession>
<comment type="caution">
    <text evidence="9">The sequence shown here is derived from an EMBL/GenBank/DDBJ whole genome shotgun (WGS) entry which is preliminary data.</text>
</comment>
<evidence type="ECO:0000256" key="7">
    <source>
        <dbReference type="SAM" id="Phobius"/>
    </source>
</evidence>
<keyword evidence="3 7" id="KW-0812">Transmembrane</keyword>
<keyword evidence="4 7" id="KW-1133">Transmembrane helix</keyword>
<evidence type="ECO:0000256" key="3">
    <source>
        <dbReference type="ARBA" id="ARBA00022692"/>
    </source>
</evidence>
<feature type="transmembrane region" description="Helical" evidence="7">
    <location>
        <begin position="211"/>
        <end position="227"/>
    </location>
</feature>
<keyword evidence="2" id="KW-1003">Cell membrane</keyword>
<feature type="domain" description="Phage shock protein PspC N-terminal" evidence="8">
    <location>
        <begin position="202"/>
        <end position="259"/>
    </location>
</feature>
<dbReference type="InterPro" id="IPR007168">
    <property type="entry name" value="Phageshock_PspC_N"/>
</dbReference>